<accession>A0A402CST1</accession>
<dbReference type="Proteomes" id="UP000287394">
    <property type="component" value="Chromosome"/>
</dbReference>
<dbReference type="Pfam" id="PF01182">
    <property type="entry name" value="Glucosamine_iso"/>
    <property type="match status" value="1"/>
</dbReference>
<organism evidence="2 3">
    <name type="scientific">Capsulimonas corticalis</name>
    <dbReference type="NCBI Taxonomy" id="2219043"/>
    <lineage>
        <taxon>Bacteria</taxon>
        <taxon>Bacillati</taxon>
        <taxon>Armatimonadota</taxon>
        <taxon>Armatimonadia</taxon>
        <taxon>Capsulimonadales</taxon>
        <taxon>Capsulimonadaceae</taxon>
        <taxon>Capsulimonas</taxon>
    </lineage>
</organism>
<proteinExistence type="predicted"/>
<evidence type="ECO:0000313" key="3">
    <source>
        <dbReference type="Proteomes" id="UP000287394"/>
    </source>
</evidence>
<dbReference type="AlphaFoldDB" id="A0A402CST1"/>
<evidence type="ECO:0000256" key="1">
    <source>
        <dbReference type="ARBA" id="ARBA00023277"/>
    </source>
</evidence>
<dbReference type="CDD" id="cd01399">
    <property type="entry name" value="GlcN6P_deaminase"/>
    <property type="match status" value="1"/>
</dbReference>
<dbReference type="GO" id="GO:0005975">
    <property type="term" value="P:carbohydrate metabolic process"/>
    <property type="evidence" value="ECO:0007669"/>
    <property type="project" value="InterPro"/>
</dbReference>
<dbReference type="GO" id="GO:0006044">
    <property type="term" value="P:N-acetylglucosamine metabolic process"/>
    <property type="evidence" value="ECO:0007669"/>
    <property type="project" value="InterPro"/>
</dbReference>
<keyword evidence="1" id="KW-0119">Carbohydrate metabolism</keyword>
<dbReference type="EMBL" id="AP025739">
    <property type="protein sequence ID" value="BDI30985.1"/>
    <property type="molecule type" value="Genomic_DNA"/>
</dbReference>
<dbReference type="GO" id="GO:0004342">
    <property type="term" value="F:glucosamine-6-phosphate deaminase activity"/>
    <property type="evidence" value="ECO:0007669"/>
    <property type="project" value="InterPro"/>
</dbReference>
<protein>
    <submittedName>
        <fullName evidence="2">Uncharacterized protein</fullName>
    </submittedName>
</protein>
<dbReference type="PANTHER" id="PTHR42892:SF1">
    <property type="entry name" value="GLUCOSAMINE-6-PHOSPHATE ISOMERASE"/>
    <property type="match status" value="1"/>
</dbReference>
<dbReference type="FunCoup" id="A0A402CST1">
    <property type="interactions" value="291"/>
</dbReference>
<reference evidence="2 3" key="1">
    <citation type="journal article" date="2019" name="Int. J. Syst. Evol. Microbiol.">
        <title>Capsulimonas corticalis gen. nov., sp. nov., an aerobic capsulated bacterium, of a novel bacterial order, Capsulimonadales ord. nov., of the class Armatimonadia of the phylum Armatimonadetes.</title>
        <authorList>
            <person name="Li J."/>
            <person name="Kudo C."/>
            <person name="Tonouchi A."/>
        </authorList>
    </citation>
    <scope>NUCLEOTIDE SEQUENCE [LARGE SCALE GENOMIC DNA]</scope>
    <source>
        <strain evidence="2 3">AX-7</strain>
    </source>
</reference>
<dbReference type="Gene3D" id="3.40.50.1360">
    <property type="match status" value="1"/>
</dbReference>
<dbReference type="InterPro" id="IPR052960">
    <property type="entry name" value="GlcN6P_deaminase-like"/>
</dbReference>
<dbReference type="PANTHER" id="PTHR42892">
    <property type="entry name" value="GLUCOSAMINE-6-PHOSPHATE DEAMINASE-LIKE PROTEIN BT_0258-RELATED"/>
    <property type="match status" value="1"/>
</dbReference>
<name>A0A402CST1_9BACT</name>
<dbReference type="SUPFAM" id="SSF100950">
    <property type="entry name" value="NagB/RpiA/CoA transferase-like"/>
    <property type="match status" value="1"/>
</dbReference>
<dbReference type="KEGG" id="ccot:CCAX7_30360"/>
<keyword evidence="3" id="KW-1185">Reference proteome</keyword>
<dbReference type="RefSeq" id="WP_165864044.1">
    <property type="nucleotide sequence ID" value="NZ_AP025739.1"/>
</dbReference>
<dbReference type="InterPro" id="IPR037171">
    <property type="entry name" value="NagB/RpiA_transferase-like"/>
</dbReference>
<evidence type="ECO:0000313" key="2">
    <source>
        <dbReference type="EMBL" id="BDI30985.1"/>
    </source>
</evidence>
<dbReference type="InterPro" id="IPR006148">
    <property type="entry name" value="Glc/Gal-6P_isomerase"/>
</dbReference>
<gene>
    <name evidence="2" type="ORF">CCAX7_30360</name>
</gene>
<sequence>MSNTTPCLTTVGVFVASDYSALCAQVADRIDALVRSKPDAVLGLATGATPLGVYAELVKRHREEGLDFSRVTCFNLDEYYPMSPKSLHSYRQFMSLNLFDYLNCKHWSVPDGRPSTFPQIETLCRDYEDAIRDSGGIDLQLLGVGRTGHMGFNEPGSSVHSRTRLVTLADVTRQDAAPGFGGLKNVPTQAITMGVGTILEARQIVMMASGAAKADIVRRVMTEDISAQLPASFVRLHENAVLCLDQAANG</sequence>
<dbReference type="InterPro" id="IPR004547">
    <property type="entry name" value="Glucosamine6P_isomerase"/>
</dbReference>